<dbReference type="GO" id="GO:0005886">
    <property type="term" value="C:plasma membrane"/>
    <property type="evidence" value="ECO:0007669"/>
    <property type="project" value="TreeGrafter"/>
</dbReference>
<name>F0JK25_9BACT</name>
<keyword evidence="1" id="KW-0812">Transmembrane</keyword>
<keyword evidence="1" id="KW-0472">Membrane</keyword>
<dbReference type="InterPro" id="IPR027463">
    <property type="entry name" value="AcrB_DN_DC_subdom"/>
</dbReference>
<keyword evidence="1" id="KW-1133">Transmembrane helix</keyword>
<dbReference type="Gene3D" id="3.30.2090.10">
    <property type="entry name" value="Multidrug efflux transporter AcrB TolC docking domain, DN and DC subdomains"/>
    <property type="match status" value="2"/>
</dbReference>
<dbReference type="PANTHER" id="PTHR32063:SF18">
    <property type="entry name" value="CATION EFFLUX SYSTEM PROTEIN"/>
    <property type="match status" value="1"/>
</dbReference>
<dbReference type="Gene3D" id="3.30.70.1430">
    <property type="entry name" value="Multidrug efflux transporter AcrB pore domain"/>
    <property type="match status" value="2"/>
</dbReference>
<dbReference type="AlphaFoldDB" id="F0JK25"/>
<proteinExistence type="predicted"/>
<feature type="transmembrane region" description="Helical" evidence="1">
    <location>
        <begin position="955"/>
        <end position="972"/>
    </location>
</feature>
<dbReference type="GO" id="GO:0042910">
    <property type="term" value="F:xenobiotic transmembrane transporter activity"/>
    <property type="evidence" value="ECO:0007669"/>
    <property type="project" value="TreeGrafter"/>
</dbReference>
<feature type="transmembrane region" description="Helical" evidence="1">
    <location>
        <begin position="12"/>
        <end position="32"/>
    </location>
</feature>
<feature type="transmembrane region" description="Helical" evidence="1">
    <location>
        <begin position="334"/>
        <end position="352"/>
    </location>
</feature>
<dbReference type="RefSeq" id="WP_014323698.1">
    <property type="nucleotide sequence ID" value="NC_016803.1"/>
</dbReference>
<feature type="transmembrane region" description="Helical" evidence="1">
    <location>
        <begin position="984"/>
        <end position="1007"/>
    </location>
</feature>
<sequence>MNLAKWCITNNRTSLVIFLLIAVSGVMTFFSIPKGEDPDFTIRVGIISTVFPGASPQRVEELVTDKLEEKIREIDGVKTVESQSMSGLSIIKVEFEDSIKDMQPYWQKLRNKVDDAAPDLPEEAQTPVVNDEFGDVYGIVIALTGDGFSYRELKDAADDMRDELLKLKGVGKVERWGVQDERIFVDFTNSRMAAAGVSPFVLAQMIDSQNTLQPSGSSMVGPERIVIEPTGEFKGVEDIYSLSIRPPGKKTSVRLADVADISRGFSDPPSTMARYNGKPCLILAVSMAEGGNITELGDRIAQRLDQLKANMFVGLDTNLVVFQPDYVRKAINDFMVNLLESFAFVVVIILLFAGLRTGVIAGSLVPMAMLGCIALMPYFDVGLQRISIASLIISLGILVDNGVVVSEAILVRLAAGEDRLKAATGAVAELWMPLLAASLTTIFAFLPIPLATTHPVGEFCSSLFVVVTLTLACSWGLSMSMVPMMCYYLLRPKLTVQTFTSRIYRFYRALLLWSLRHRTVFVAGIVLCCVVAGWAFQFLPKMFFPPNERAQFTIDFWQPYGTDITATERRVERLEKVLMGDADVTGVGVFVGHGGPRWYLPLNLEQKNDNLATFVVNTASIESVDQVIKRTRRTLEDNFPDADYSLNKLMNGPPVGAKLQIRLSGTDIETLYTLRDEIVPLVEQQAGITRVWDDWGQWTKKMIVQVDQDKAREAGLSSFDVAVSLQTAMSGLPASNYREGDTIIPILLRNDEGFRNHLDKLDSLNVYSYDTGISVPLSQVATTRLDWQPSDIRRRDQGRTMTIKADVADGYYAQSILAKVRPAVQQLMGKADWPLGYNVEYGGEFEESAEAQAAINANMPLAMGLLVLVLIFQFNSVRRPLIILLTLPPMIIGISTGMLATNSPFGFMAMLGMISLLGIIVNNAIMLIDRIEIQRGRGLDLADAIVLSSMERARPIIMTATTTIIGMVPLSLQGGEMWRPMANLIMSGLTVATVLTLVLCPVLYSLFFRQGFKGYRWDPAVIERGSDLKADNLPAE</sequence>
<dbReference type="Pfam" id="PF00873">
    <property type="entry name" value="ACR_tran"/>
    <property type="match status" value="1"/>
</dbReference>
<dbReference type="OrthoDB" id="9759330at2"/>
<organism evidence="2 3">
    <name type="scientific">Pseudodesulfovibrio mercurii</name>
    <dbReference type="NCBI Taxonomy" id="641491"/>
    <lineage>
        <taxon>Bacteria</taxon>
        <taxon>Pseudomonadati</taxon>
        <taxon>Thermodesulfobacteriota</taxon>
        <taxon>Desulfovibrionia</taxon>
        <taxon>Desulfovibrionales</taxon>
        <taxon>Desulfovibrionaceae</taxon>
    </lineage>
</organism>
<dbReference type="Gene3D" id="3.30.70.1320">
    <property type="entry name" value="Multidrug efflux transporter AcrB pore domain like"/>
    <property type="match status" value="1"/>
</dbReference>
<dbReference type="SUPFAM" id="SSF82714">
    <property type="entry name" value="Multidrug efflux transporter AcrB TolC docking domain, DN and DC subdomains"/>
    <property type="match status" value="2"/>
</dbReference>
<accession>F0JK25</accession>
<protein>
    <submittedName>
        <fullName evidence="2">Acriflavin resistance protein</fullName>
    </submittedName>
</protein>
<dbReference type="eggNOG" id="COG0841">
    <property type="taxonomic scope" value="Bacteria"/>
</dbReference>
<feature type="transmembrane region" description="Helical" evidence="1">
    <location>
        <begin position="857"/>
        <end position="874"/>
    </location>
</feature>
<dbReference type="PRINTS" id="PR00702">
    <property type="entry name" value="ACRIFLAVINRP"/>
</dbReference>
<feature type="transmembrane region" description="Helical" evidence="1">
    <location>
        <begin position="463"/>
        <end position="490"/>
    </location>
</feature>
<evidence type="ECO:0000313" key="3">
    <source>
        <dbReference type="Proteomes" id="UP000007845"/>
    </source>
</evidence>
<dbReference type="Proteomes" id="UP000007845">
    <property type="component" value="Chromosome"/>
</dbReference>
<keyword evidence="3" id="KW-1185">Reference proteome</keyword>
<dbReference type="SUPFAM" id="SSF82693">
    <property type="entry name" value="Multidrug efflux transporter AcrB pore domain, PN1, PN2, PC1 and PC2 subdomains"/>
    <property type="match status" value="2"/>
</dbReference>
<feature type="transmembrane region" description="Helical" evidence="1">
    <location>
        <begin position="359"/>
        <end position="379"/>
    </location>
</feature>
<evidence type="ECO:0000256" key="1">
    <source>
        <dbReference type="SAM" id="Phobius"/>
    </source>
</evidence>
<evidence type="ECO:0000313" key="2">
    <source>
        <dbReference type="EMBL" id="EGB16274.1"/>
    </source>
</evidence>
<feature type="transmembrane region" description="Helical" evidence="1">
    <location>
        <begin position="510"/>
        <end position="536"/>
    </location>
</feature>
<gene>
    <name evidence="2" type="ORF">DND132_3071</name>
</gene>
<dbReference type="STRING" id="641491.DND132_3071"/>
<feature type="transmembrane region" description="Helical" evidence="1">
    <location>
        <begin position="385"/>
        <end position="410"/>
    </location>
</feature>
<dbReference type="EMBL" id="CP003220">
    <property type="protein sequence ID" value="EGB16274.1"/>
    <property type="molecule type" value="Genomic_DNA"/>
</dbReference>
<dbReference type="Gene3D" id="1.20.1640.10">
    <property type="entry name" value="Multidrug efflux transporter AcrB transmembrane domain"/>
    <property type="match status" value="2"/>
</dbReference>
<feature type="transmembrane region" description="Helical" evidence="1">
    <location>
        <begin position="907"/>
        <end position="928"/>
    </location>
</feature>
<dbReference type="InterPro" id="IPR001036">
    <property type="entry name" value="Acrflvin-R"/>
</dbReference>
<dbReference type="KEGG" id="ddn:DND132_3071"/>
<dbReference type="HOGENOM" id="CLU_002755_1_2_7"/>
<feature type="transmembrane region" description="Helical" evidence="1">
    <location>
        <begin position="430"/>
        <end position="451"/>
    </location>
</feature>
<dbReference type="Gene3D" id="3.30.70.1440">
    <property type="entry name" value="Multidrug efflux transporter AcrB pore domain"/>
    <property type="match status" value="1"/>
</dbReference>
<dbReference type="SUPFAM" id="SSF82866">
    <property type="entry name" value="Multidrug efflux transporter AcrB transmembrane domain"/>
    <property type="match status" value="2"/>
</dbReference>
<reference evidence="2 3" key="1">
    <citation type="journal article" date="2011" name="J. Bacteriol.">
        <title>Genome sequence of the mercury-methylating strain Desulfovibrio desulfuricans ND132.</title>
        <authorList>
            <person name="Brown S.D."/>
            <person name="Gilmour C.C."/>
            <person name="Kucken A.M."/>
            <person name="Wall J.D."/>
            <person name="Elias D.A."/>
            <person name="Brandt C.C."/>
            <person name="Podar M."/>
            <person name="Chertkov O."/>
            <person name="Held B."/>
            <person name="Bruce D.C."/>
            <person name="Detter J.C."/>
            <person name="Tapia R."/>
            <person name="Han C.S."/>
            <person name="Goodwin L.A."/>
            <person name="Cheng J.F."/>
            <person name="Pitluck S."/>
            <person name="Woyke T."/>
            <person name="Mikhailova N."/>
            <person name="Ivanova N.N."/>
            <person name="Han J."/>
            <person name="Lucas S."/>
            <person name="Lapidus A.L."/>
            <person name="Land M.L."/>
            <person name="Hauser L.J."/>
            <person name="Palumbo A.V."/>
        </authorList>
    </citation>
    <scope>NUCLEOTIDE SEQUENCE [LARGE SCALE GENOMIC DNA]</scope>
    <source>
        <strain evidence="2 3">ND132</strain>
    </source>
</reference>
<feature type="transmembrane region" description="Helical" evidence="1">
    <location>
        <begin position="881"/>
        <end position="901"/>
    </location>
</feature>
<dbReference type="PANTHER" id="PTHR32063">
    <property type="match status" value="1"/>
</dbReference>